<protein>
    <submittedName>
        <fullName evidence="3">LarC family nickel insertion protein</fullName>
    </submittedName>
</protein>
<dbReference type="GO" id="GO:0016829">
    <property type="term" value="F:lyase activity"/>
    <property type="evidence" value="ECO:0007669"/>
    <property type="project" value="UniProtKB-KW"/>
</dbReference>
<name>A0A845QHL5_9FIRM</name>
<dbReference type="PANTHER" id="PTHR36566">
    <property type="entry name" value="NICKEL INSERTION PROTEIN-RELATED"/>
    <property type="match status" value="1"/>
</dbReference>
<evidence type="ECO:0000313" key="4">
    <source>
        <dbReference type="Proteomes" id="UP000446866"/>
    </source>
</evidence>
<evidence type="ECO:0000256" key="1">
    <source>
        <dbReference type="ARBA" id="ARBA00022596"/>
    </source>
</evidence>
<accession>A0A845QHL5</accession>
<sequence length="251" mass="27177">MKKLYINCQSGVSGDMMLGAMLNLGVPEEYLTENLSHLKLDEFQLAVKRKETGGVVATDVDVVLNQPSDLTTAPYSGNYRNYGQIKKIIAGSNLSNNAKALSRRIFDIKAKAEAKVHRVSEDEVQFHEAGAVDSIVDIVGIAICCDYLDAGEIIAKEVPTGFGTVQCACGELPVPAPAVRQILSDEQIPHYRSDIHQEVLTPTGASILAGLTDTFGWDEIREDILSRGYGTGKRDTGLAPLELILVEAKES</sequence>
<dbReference type="InterPro" id="IPR002822">
    <property type="entry name" value="Ni_insertion"/>
</dbReference>
<dbReference type="Pfam" id="PF01969">
    <property type="entry name" value="Ni_insertion"/>
    <property type="match status" value="1"/>
</dbReference>
<proteinExistence type="predicted"/>
<keyword evidence="2" id="KW-0456">Lyase</keyword>
<organism evidence="3 4">
    <name type="scientific">Anaerotruncus colihominis</name>
    <dbReference type="NCBI Taxonomy" id="169435"/>
    <lineage>
        <taxon>Bacteria</taxon>
        <taxon>Bacillati</taxon>
        <taxon>Bacillota</taxon>
        <taxon>Clostridia</taxon>
        <taxon>Eubacteriales</taxon>
        <taxon>Oscillospiraceae</taxon>
        <taxon>Anaerotruncus</taxon>
    </lineage>
</organism>
<dbReference type="PANTHER" id="PTHR36566:SF1">
    <property type="entry name" value="PYRIDINIUM-3,5-BISTHIOCARBOXYLIC ACID MONONUCLEOTIDE NICKEL INSERTION PROTEIN"/>
    <property type="match status" value="1"/>
</dbReference>
<comment type="caution">
    <text evidence="3">The sequence shown here is derived from an EMBL/GenBank/DDBJ whole genome shotgun (WGS) entry which is preliminary data.</text>
</comment>
<keyword evidence="4" id="KW-1185">Reference proteome</keyword>
<dbReference type="Proteomes" id="UP000446866">
    <property type="component" value="Unassembled WGS sequence"/>
</dbReference>
<dbReference type="RefSeq" id="WP_160200466.1">
    <property type="nucleotide sequence ID" value="NZ_QXWK01000001.1"/>
</dbReference>
<gene>
    <name evidence="3" type="ORF">D0435_00560</name>
</gene>
<keyword evidence="1" id="KW-0533">Nickel</keyword>
<dbReference type="AlphaFoldDB" id="A0A845QHL5"/>
<dbReference type="EMBL" id="QXWK01000001">
    <property type="protein sequence ID" value="NBH60167.1"/>
    <property type="molecule type" value="Genomic_DNA"/>
</dbReference>
<evidence type="ECO:0000256" key="2">
    <source>
        <dbReference type="ARBA" id="ARBA00023239"/>
    </source>
</evidence>
<evidence type="ECO:0000313" key="3">
    <source>
        <dbReference type="EMBL" id="NBH60167.1"/>
    </source>
</evidence>
<reference evidence="3 4" key="1">
    <citation type="submission" date="2018-08" db="EMBL/GenBank/DDBJ databases">
        <title>Murine metabolic-syndrome-specific gut microbial biobank.</title>
        <authorList>
            <person name="Liu C."/>
        </authorList>
    </citation>
    <scope>NUCLEOTIDE SEQUENCE [LARGE SCALE GENOMIC DNA]</scope>
    <source>
        <strain evidence="3 4">28</strain>
    </source>
</reference>